<dbReference type="SUPFAM" id="SSF53474">
    <property type="entry name" value="alpha/beta-Hydrolases"/>
    <property type="match status" value="1"/>
</dbReference>
<evidence type="ECO:0000313" key="3">
    <source>
        <dbReference type="EMBL" id="QJE98266.1"/>
    </source>
</evidence>
<gene>
    <name evidence="3" type="ORF">HHL09_21605</name>
</gene>
<keyword evidence="4" id="KW-1185">Reference proteome</keyword>
<dbReference type="KEGG" id="luo:HHL09_21605"/>
<dbReference type="Proteomes" id="UP000501812">
    <property type="component" value="Chromosome"/>
</dbReference>
<reference evidence="3 4" key="1">
    <citation type="submission" date="2020-04" db="EMBL/GenBank/DDBJ databases">
        <title>Luteolibacter sp. G-1-1-1 isolated from soil.</title>
        <authorList>
            <person name="Dahal R.H."/>
        </authorList>
    </citation>
    <scope>NUCLEOTIDE SEQUENCE [LARGE SCALE GENOMIC DNA]</scope>
    <source>
        <strain evidence="3 4">G-1-1-1</strain>
    </source>
</reference>
<dbReference type="Pfam" id="PF00561">
    <property type="entry name" value="Abhydrolase_1"/>
    <property type="match status" value="1"/>
</dbReference>
<dbReference type="InterPro" id="IPR050471">
    <property type="entry name" value="AB_hydrolase"/>
</dbReference>
<dbReference type="EMBL" id="CP051774">
    <property type="protein sequence ID" value="QJE98266.1"/>
    <property type="molecule type" value="Genomic_DNA"/>
</dbReference>
<dbReference type="InterPro" id="IPR029058">
    <property type="entry name" value="AB_hydrolase_fold"/>
</dbReference>
<dbReference type="AlphaFoldDB" id="A0A858RLL6"/>
<dbReference type="PANTHER" id="PTHR43433">
    <property type="entry name" value="HYDROLASE, ALPHA/BETA FOLD FAMILY PROTEIN"/>
    <property type="match status" value="1"/>
</dbReference>
<evidence type="ECO:0000259" key="2">
    <source>
        <dbReference type="Pfam" id="PF00561"/>
    </source>
</evidence>
<dbReference type="RefSeq" id="WP_169456725.1">
    <property type="nucleotide sequence ID" value="NZ_CP051774.1"/>
</dbReference>
<organism evidence="3 4">
    <name type="scientific">Luteolibacter luteus</name>
    <dbReference type="NCBI Taxonomy" id="2728835"/>
    <lineage>
        <taxon>Bacteria</taxon>
        <taxon>Pseudomonadati</taxon>
        <taxon>Verrucomicrobiota</taxon>
        <taxon>Verrucomicrobiia</taxon>
        <taxon>Verrucomicrobiales</taxon>
        <taxon>Verrucomicrobiaceae</taxon>
        <taxon>Luteolibacter</taxon>
    </lineage>
</organism>
<dbReference type="PANTHER" id="PTHR43433:SF5">
    <property type="entry name" value="AB HYDROLASE-1 DOMAIN-CONTAINING PROTEIN"/>
    <property type="match status" value="1"/>
</dbReference>
<feature type="signal peptide" evidence="1">
    <location>
        <begin position="1"/>
        <end position="26"/>
    </location>
</feature>
<protein>
    <submittedName>
        <fullName evidence="3">Alpha/beta hydrolase</fullName>
    </submittedName>
</protein>
<dbReference type="PRINTS" id="PR00111">
    <property type="entry name" value="ABHYDROLASE"/>
</dbReference>
<dbReference type="Gene3D" id="3.40.50.1820">
    <property type="entry name" value="alpha/beta hydrolase"/>
    <property type="match status" value="1"/>
</dbReference>
<feature type="domain" description="AB hydrolase-1" evidence="2">
    <location>
        <begin position="57"/>
        <end position="189"/>
    </location>
</feature>
<keyword evidence="3" id="KW-0378">Hydrolase</keyword>
<dbReference type="InterPro" id="IPR000073">
    <property type="entry name" value="AB_hydrolase_1"/>
</dbReference>
<evidence type="ECO:0000313" key="4">
    <source>
        <dbReference type="Proteomes" id="UP000501812"/>
    </source>
</evidence>
<keyword evidence="1" id="KW-0732">Signal</keyword>
<name>A0A858RLL6_9BACT</name>
<proteinExistence type="predicted"/>
<sequence length="284" mass="31067">MNAGRRALISCLLVLVGFTVASPAKDFPGYGKNPKAGKTAKVNGIGLYYETYGGGQPLLLLHPNGGSIETMAPQIRHFALSFLVIAVDSRGHGRSGKGEGTLNYEQMAEDIDMLLDSLELKSVNIVGWSDGGILGLLLAIHHPDKVGKLAIMGANLTPDGIEPWLIDFIQAEKKRMNEQAAEKGPNAAISLELEKMDLMLKQPDIPASDLKKIASPVLVMAGDRDVIRNEHTLLIFQSIPKSQLQIFSGATHMISNEDPKRFNDAVRIFLTKPFKQPDTRDRFR</sequence>
<accession>A0A858RLL6</accession>
<evidence type="ECO:0000256" key="1">
    <source>
        <dbReference type="SAM" id="SignalP"/>
    </source>
</evidence>
<dbReference type="GO" id="GO:0016787">
    <property type="term" value="F:hydrolase activity"/>
    <property type="evidence" value="ECO:0007669"/>
    <property type="project" value="UniProtKB-KW"/>
</dbReference>
<feature type="chain" id="PRO_5032750561" evidence="1">
    <location>
        <begin position="27"/>
        <end position="284"/>
    </location>
</feature>